<accession>A0AAN8WLD0</accession>
<evidence type="ECO:0000313" key="1">
    <source>
        <dbReference type="EMBL" id="KAK7049783.1"/>
    </source>
</evidence>
<evidence type="ECO:0000313" key="2">
    <source>
        <dbReference type="Proteomes" id="UP001381693"/>
    </source>
</evidence>
<feature type="non-terminal residue" evidence="1">
    <location>
        <position position="1"/>
    </location>
</feature>
<protein>
    <submittedName>
        <fullName evidence="1">Uncharacterized protein</fullName>
    </submittedName>
</protein>
<dbReference type="Proteomes" id="UP001381693">
    <property type="component" value="Unassembled WGS sequence"/>
</dbReference>
<name>A0AAN8WLD0_HALRR</name>
<organism evidence="1 2">
    <name type="scientific">Halocaridina rubra</name>
    <name type="common">Hawaiian red shrimp</name>
    <dbReference type="NCBI Taxonomy" id="373956"/>
    <lineage>
        <taxon>Eukaryota</taxon>
        <taxon>Metazoa</taxon>
        <taxon>Ecdysozoa</taxon>
        <taxon>Arthropoda</taxon>
        <taxon>Crustacea</taxon>
        <taxon>Multicrustacea</taxon>
        <taxon>Malacostraca</taxon>
        <taxon>Eumalacostraca</taxon>
        <taxon>Eucarida</taxon>
        <taxon>Decapoda</taxon>
        <taxon>Pleocyemata</taxon>
        <taxon>Caridea</taxon>
        <taxon>Atyoidea</taxon>
        <taxon>Atyidae</taxon>
        <taxon>Halocaridina</taxon>
    </lineage>
</organism>
<proteinExistence type="predicted"/>
<gene>
    <name evidence="1" type="ORF">SK128_021452</name>
</gene>
<reference evidence="1 2" key="1">
    <citation type="submission" date="2023-11" db="EMBL/GenBank/DDBJ databases">
        <title>Halocaridina rubra genome assembly.</title>
        <authorList>
            <person name="Smith C."/>
        </authorList>
    </citation>
    <scope>NUCLEOTIDE SEQUENCE [LARGE SCALE GENOMIC DNA]</scope>
    <source>
        <strain evidence="1">EP-1</strain>
        <tissue evidence="1">Whole</tissue>
    </source>
</reference>
<keyword evidence="2" id="KW-1185">Reference proteome</keyword>
<sequence length="322" mass="37050">GKKYQVGDKNISLVPLVPDKGSPLLRATLNVWTKESCGPKQETKIGLTNHWWMMLPLRKSNQMTICERWILRLTDFDRPGGKKYQVGDKNISLVPLVPDKGSPLLRATLNVWTKESCGPKQETKIGLTNHWWMMLPLRKSNQMTICERWILRLTDFDRPGGKKYQVGDKNISLVPLVPDKGSPLLRATLNVWTKESCGPKQETKIGLTNHWWMMLPLRKSNQMTICERWILRLTDFDRPGGKKYQVGDKNISLVPLVPDKGSPLLRATLNVWTKESCGPKQETKIGLTNHWWMMLPLRKSNQMTICERWILRLTDFDRPGVG</sequence>
<dbReference type="AlphaFoldDB" id="A0AAN8WLD0"/>
<comment type="caution">
    <text evidence="1">The sequence shown here is derived from an EMBL/GenBank/DDBJ whole genome shotgun (WGS) entry which is preliminary data.</text>
</comment>
<dbReference type="EMBL" id="JAXCGZ010021521">
    <property type="protein sequence ID" value="KAK7049783.1"/>
    <property type="molecule type" value="Genomic_DNA"/>
</dbReference>